<feature type="compositionally biased region" description="Low complexity" evidence="1">
    <location>
        <begin position="77"/>
        <end position="94"/>
    </location>
</feature>
<organism evidence="2 3">
    <name type="scientific">Massilia norwichensis</name>
    <dbReference type="NCBI Taxonomy" id="1442366"/>
    <lineage>
        <taxon>Bacteria</taxon>
        <taxon>Pseudomonadati</taxon>
        <taxon>Pseudomonadota</taxon>
        <taxon>Betaproteobacteria</taxon>
        <taxon>Burkholderiales</taxon>
        <taxon>Oxalobacteraceae</taxon>
        <taxon>Telluria group</taxon>
        <taxon>Massilia</taxon>
    </lineage>
</organism>
<dbReference type="RefSeq" id="WP_258847738.1">
    <property type="nucleotide sequence ID" value="NZ_JANUGX010000034.1"/>
</dbReference>
<sequence>MHMLALFAWMRQRPAPLPSVPDLPQVVTILLQPSLPQTRPEPAAPVEPGYPLPRRSALPPAMDFFRGPPAPLKPEAPDASEASEPAVAPAAPVAAPSPPSASPLENARAPMNVQDAIREQKEAEGGFGASLSRRQAGRIDRELRGGKSGVPDEPDTPMARFRRGLEAAHVDRSMSVHFDTYTSPDGTIYYRKRIGNSVICRRSGNIGPLGMKGMEMGGESADKVRCPSGVAWTRD</sequence>
<feature type="region of interest" description="Disordered" evidence="1">
    <location>
        <begin position="66"/>
        <end position="106"/>
    </location>
</feature>
<comment type="caution">
    <text evidence="2">The sequence shown here is derived from an EMBL/GenBank/DDBJ whole genome shotgun (WGS) entry which is preliminary data.</text>
</comment>
<evidence type="ECO:0000256" key="1">
    <source>
        <dbReference type="SAM" id="MobiDB-lite"/>
    </source>
</evidence>
<evidence type="ECO:0000313" key="2">
    <source>
        <dbReference type="EMBL" id="MCS0591979.1"/>
    </source>
</evidence>
<feature type="region of interest" description="Disordered" evidence="1">
    <location>
        <begin position="122"/>
        <end position="158"/>
    </location>
</feature>
<proteinExistence type="predicted"/>
<name>A0ABT2ACN9_9BURK</name>
<gene>
    <name evidence="2" type="ORF">NX782_22565</name>
</gene>
<reference evidence="2 3" key="1">
    <citation type="submission" date="2022-08" db="EMBL/GenBank/DDBJ databases">
        <title>Reclassification of Massilia species as members of the genera Telluria, Duganella, Pseudoduganella, Mokoshia gen. nov. and Zemynaea gen. nov. using orthogonal and non-orthogonal genome-based approaches.</title>
        <authorList>
            <person name="Bowman J.P."/>
        </authorList>
    </citation>
    <scope>NUCLEOTIDE SEQUENCE [LARGE SCALE GENOMIC DNA]</scope>
    <source>
        <strain evidence="2 3">LMG 28164</strain>
    </source>
</reference>
<dbReference type="EMBL" id="JANUGX010000034">
    <property type="protein sequence ID" value="MCS0591979.1"/>
    <property type="molecule type" value="Genomic_DNA"/>
</dbReference>
<protein>
    <submittedName>
        <fullName evidence="2">Uncharacterized protein</fullName>
    </submittedName>
</protein>
<accession>A0ABT2ACN9</accession>
<evidence type="ECO:0000313" key="3">
    <source>
        <dbReference type="Proteomes" id="UP001205560"/>
    </source>
</evidence>
<dbReference type="Proteomes" id="UP001205560">
    <property type="component" value="Unassembled WGS sequence"/>
</dbReference>
<keyword evidence="3" id="KW-1185">Reference proteome</keyword>